<name>A0AAW1KJ56_POPJA</name>
<evidence type="ECO:0000313" key="3">
    <source>
        <dbReference type="Proteomes" id="UP001458880"/>
    </source>
</evidence>
<dbReference type="Proteomes" id="UP001458880">
    <property type="component" value="Unassembled WGS sequence"/>
</dbReference>
<feature type="region of interest" description="Disordered" evidence="1">
    <location>
        <begin position="1"/>
        <end position="48"/>
    </location>
</feature>
<sequence length="197" mass="22491">MSAPGTPPRPGETLRSPPPRPESNAAGNESPSRPIAQIPSTETGKSSVKNGKFSILKALEKWLDQVIDKLNVRHYNTAARGNGRRYEKRGEKGSYRRGANRAHLYKIAQSMYRNNRSRLAEHILDGKPLDSAQSLPPIENIQARYTEIFSTESPIDDHPIVDYVDHTFDTYLYCRLRRSHVRHVPAVYRARDNERTW</sequence>
<organism evidence="2 3">
    <name type="scientific">Popillia japonica</name>
    <name type="common">Japanese beetle</name>
    <dbReference type="NCBI Taxonomy" id="7064"/>
    <lineage>
        <taxon>Eukaryota</taxon>
        <taxon>Metazoa</taxon>
        <taxon>Ecdysozoa</taxon>
        <taxon>Arthropoda</taxon>
        <taxon>Hexapoda</taxon>
        <taxon>Insecta</taxon>
        <taxon>Pterygota</taxon>
        <taxon>Neoptera</taxon>
        <taxon>Endopterygota</taxon>
        <taxon>Coleoptera</taxon>
        <taxon>Polyphaga</taxon>
        <taxon>Scarabaeiformia</taxon>
        <taxon>Scarabaeidae</taxon>
        <taxon>Rutelinae</taxon>
        <taxon>Popillia</taxon>
    </lineage>
</organism>
<keyword evidence="3" id="KW-1185">Reference proteome</keyword>
<proteinExistence type="predicted"/>
<evidence type="ECO:0000256" key="1">
    <source>
        <dbReference type="SAM" id="MobiDB-lite"/>
    </source>
</evidence>
<dbReference type="EMBL" id="JASPKY010000222">
    <property type="protein sequence ID" value="KAK9719186.1"/>
    <property type="molecule type" value="Genomic_DNA"/>
</dbReference>
<comment type="caution">
    <text evidence="2">The sequence shown here is derived from an EMBL/GenBank/DDBJ whole genome shotgun (WGS) entry which is preliminary data.</text>
</comment>
<accession>A0AAW1KJ56</accession>
<dbReference type="AlphaFoldDB" id="A0AAW1KJ56"/>
<feature type="compositionally biased region" description="Polar residues" evidence="1">
    <location>
        <begin position="38"/>
        <end position="48"/>
    </location>
</feature>
<feature type="compositionally biased region" description="Pro residues" evidence="1">
    <location>
        <begin position="1"/>
        <end position="21"/>
    </location>
</feature>
<protein>
    <submittedName>
        <fullName evidence="2">Uncharacterized protein</fullName>
    </submittedName>
</protein>
<reference evidence="2 3" key="1">
    <citation type="journal article" date="2024" name="BMC Genomics">
        <title>De novo assembly and annotation of Popillia japonica's genome with initial clues to its potential as an invasive pest.</title>
        <authorList>
            <person name="Cucini C."/>
            <person name="Boschi S."/>
            <person name="Funari R."/>
            <person name="Cardaioli E."/>
            <person name="Iannotti N."/>
            <person name="Marturano G."/>
            <person name="Paoli F."/>
            <person name="Bruttini M."/>
            <person name="Carapelli A."/>
            <person name="Frati F."/>
            <person name="Nardi F."/>
        </authorList>
    </citation>
    <scope>NUCLEOTIDE SEQUENCE [LARGE SCALE GENOMIC DNA]</scope>
    <source>
        <strain evidence="2">DMR45628</strain>
    </source>
</reference>
<gene>
    <name evidence="2" type="ORF">QE152_g22787</name>
</gene>
<evidence type="ECO:0000313" key="2">
    <source>
        <dbReference type="EMBL" id="KAK9719186.1"/>
    </source>
</evidence>